<dbReference type="InterPro" id="IPR004358">
    <property type="entry name" value="Sig_transdc_His_kin-like_C"/>
</dbReference>
<dbReference type="NCBIfam" id="TIGR00229">
    <property type="entry name" value="sensory_box"/>
    <property type="match status" value="1"/>
</dbReference>
<organism evidence="11 12">
    <name type="scientific">Paenibacillus rhizoplanae</name>
    <dbReference type="NCBI Taxonomy" id="1917181"/>
    <lineage>
        <taxon>Bacteria</taxon>
        <taxon>Bacillati</taxon>
        <taxon>Bacillota</taxon>
        <taxon>Bacilli</taxon>
        <taxon>Bacillales</taxon>
        <taxon>Paenibacillaceae</taxon>
        <taxon>Paenibacillus</taxon>
    </lineage>
</organism>
<keyword evidence="5" id="KW-0547">Nucleotide-binding</keyword>
<dbReference type="SUPFAM" id="SSF47384">
    <property type="entry name" value="Homodimeric domain of signal transducing histidine kinase"/>
    <property type="match status" value="1"/>
</dbReference>
<accession>A0ABW5F149</accession>
<name>A0ABW5F149_9BACL</name>
<comment type="caution">
    <text evidence="11">The sequence shown here is derived from an EMBL/GenBank/DDBJ whole genome shotgun (WGS) entry which is preliminary data.</text>
</comment>
<evidence type="ECO:0000313" key="12">
    <source>
        <dbReference type="Proteomes" id="UP001597448"/>
    </source>
</evidence>
<dbReference type="SMART" id="SM00091">
    <property type="entry name" value="PAS"/>
    <property type="match status" value="2"/>
</dbReference>
<dbReference type="InterPro" id="IPR005467">
    <property type="entry name" value="His_kinase_dom"/>
</dbReference>
<dbReference type="PROSITE" id="PS50109">
    <property type="entry name" value="HIS_KIN"/>
    <property type="match status" value="1"/>
</dbReference>
<evidence type="ECO:0000256" key="3">
    <source>
        <dbReference type="ARBA" id="ARBA00022553"/>
    </source>
</evidence>
<dbReference type="GO" id="GO:0005524">
    <property type="term" value="F:ATP binding"/>
    <property type="evidence" value="ECO:0007669"/>
    <property type="project" value="UniProtKB-KW"/>
</dbReference>
<keyword evidence="4" id="KW-0808">Transferase</keyword>
<keyword evidence="6" id="KW-0418">Kinase</keyword>
<keyword evidence="7 11" id="KW-0067">ATP-binding</keyword>
<sequence length="566" mass="62329">MLKDWASILDNALSGESAYRALFDHHPDFIIVLDRQGRYRDSNRILTAEEAGRLKECRMHPPGEAYFASALAGITSSFELDAETAEGHEGTGGGAGGVEGVVSAGVTVRYVPLHTDEGIAGLFAILHDPGNRPLSSLLHSWVSMSSSHAAGAERKVQAGDGNSAYADEVAATKDDDELPQAEFVFEMAEDKRLSLILNSVSAGIFGLDTLGRTIFINREGAEMLGYEPSELSGLPMMEMIHYMHGGAPRHSPLECPITLTLQDGVTRSKADEVFWRKDGTSFFVNYRIAPLLDRGMICGVVISFSDITNEREILRAKESAERAAQAKSDFLAMMSHEIRTPMNGMIGMADLLLETELAEEQRSYAEILRSSSYSLLQILNDILDFSKMEAGKMPLQSERFDLREMIEGVIDLFTPKAEEKKLSLRWWADTSVPDIVTTDPSRLRQIIVNLVGNALKFTDRGSVTLSVKNIPLPASPEYLLEFSVRDTGVGIADSKLNLLFQSFSQLHPSINRKYGGTGLGLAICKQLVELMGGTIFVESEEDRGSIFRFMLPFMKEEAELEPELLS</sequence>
<gene>
    <name evidence="11" type="ORF">ACFSX3_02045</name>
</gene>
<dbReference type="InterPro" id="IPR035965">
    <property type="entry name" value="PAS-like_dom_sf"/>
</dbReference>
<evidence type="ECO:0000256" key="1">
    <source>
        <dbReference type="ARBA" id="ARBA00000085"/>
    </source>
</evidence>
<dbReference type="InterPro" id="IPR036890">
    <property type="entry name" value="HATPase_C_sf"/>
</dbReference>
<protein>
    <recommendedName>
        <fullName evidence="2">histidine kinase</fullName>
        <ecNumber evidence="2">2.7.13.3</ecNumber>
    </recommendedName>
</protein>
<evidence type="ECO:0000313" key="11">
    <source>
        <dbReference type="EMBL" id="MFD2408631.1"/>
    </source>
</evidence>
<dbReference type="Gene3D" id="3.30.450.20">
    <property type="entry name" value="PAS domain"/>
    <property type="match status" value="1"/>
</dbReference>
<dbReference type="CDD" id="cd00130">
    <property type="entry name" value="PAS"/>
    <property type="match status" value="1"/>
</dbReference>
<dbReference type="RefSeq" id="WP_209991357.1">
    <property type="nucleotide sequence ID" value="NZ_JBHUKY010000007.1"/>
</dbReference>
<evidence type="ECO:0000256" key="7">
    <source>
        <dbReference type="ARBA" id="ARBA00022840"/>
    </source>
</evidence>
<dbReference type="Gene3D" id="3.30.565.10">
    <property type="entry name" value="Histidine kinase-like ATPase, C-terminal domain"/>
    <property type="match status" value="1"/>
</dbReference>
<dbReference type="Gene3D" id="1.10.287.130">
    <property type="match status" value="1"/>
</dbReference>
<keyword evidence="3" id="KW-0597">Phosphoprotein</keyword>
<dbReference type="PANTHER" id="PTHR43047">
    <property type="entry name" value="TWO-COMPONENT HISTIDINE PROTEIN KINASE"/>
    <property type="match status" value="1"/>
</dbReference>
<dbReference type="Pfam" id="PF13426">
    <property type="entry name" value="PAS_9"/>
    <property type="match status" value="1"/>
</dbReference>
<dbReference type="InterPro" id="IPR003594">
    <property type="entry name" value="HATPase_dom"/>
</dbReference>
<keyword evidence="12" id="KW-1185">Reference proteome</keyword>
<evidence type="ECO:0000259" key="9">
    <source>
        <dbReference type="PROSITE" id="PS50109"/>
    </source>
</evidence>
<reference evidence="12" key="1">
    <citation type="journal article" date="2019" name="Int. J. Syst. Evol. Microbiol.">
        <title>The Global Catalogue of Microorganisms (GCM) 10K type strain sequencing project: providing services to taxonomists for standard genome sequencing and annotation.</title>
        <authorList>
            <consortium name="The Broad Institute Genomics Platform"/>
            <consortium name="The Broad Institute Genome Sequencing Center for Infectious Disease"/>
            <person name="Wu L."/>
            <person name="Ma J."/>
        </authorList>
    </citation>
    <scope>NUCLEOTIDE SEQUENCE [LARGE SCALE GENOMIC DNA]</scope>
    <source>
        <strain evidence="12">CCM 8725</strain>
    </source>
</reference>
<evidence type="ECO:0000259" key="10">
    <source>
        <dbReference type="PROSITE" id="PS50112"/>
    </source>
</evidence>
<evidence type="ECO:0000256" key="8">
    <source>
        <dbReference type="ARBA" id="ARBA00023012"/>
    </source>
</evidence>
<dbReference type="InterPro" id="IPR036097">
    <property type="entry name" value="HisK_dim/P_sf"/>
</dbReference>
<comment type="catalytic activity">
    <reaction evidence="1">
        <text>ATP + protein L-histidine = ADP + protein N-phospho-L-histidine.</text>
        <dbReference type="EC" id="2.7.13.3"/>
    </reaction>
</comment>
<evidence type="ECO:0000256" key="2">
    <source>
        <dbReference type="ARBA" id="ARBA00012438"/>
    </source>
</evidence>
<evidence type="ECO:0000256" key="6">
    <source>
        <dbReference type="ARBA" id="ARBA00022777"/>
    </source>
</evidence>
<dbReference type="PANTHER" id="PTHR43047:SF72">
    <property type="entry name" value="OSMOSENSING HISTIDINE PROTEIN KINASE SLN1"/>
    <property type="match status" value="1"/>
</dbReference>
<evidence type="ECO:0000256" key="5">
    <source>
        <dbReference type="ARBA" id="ARBA00022741"/>
    </source>
</evidence>
<proteinExistence type="predicted"/>
<dbReference type="EMBL" id="JBHUKY010000007">
    <property type="protein sequence ID" value="MFD2408631.1"/>
    <property type="molecule type" value="Genomic_DNA"/>
</dbReference>
<dbReference type="SMART" id="SM00387">
    <property type="entry name" value="HATPase_c"/>
    <property type="match status" value="1"/>
</dbReference>
<dbReference type="CDD" id="cd16922">
    <property type="entry name" value="HATPase_EvgS-ArcB-TorS-like"/>
    <property type="match status" value="1"/>
</dbReference>
<evidence type="ECO:0000256" key="4">
    <source>
        <dbReference type="ARBA" id="ARBA00022679"/>
    </source>
</evidence>
<dbReference type="CDD" id="cd00082">
    <property type="entry name" value="HisKA"/>
    <property type="match status" value="1"/>
</dbReference>
<dbReference type="Pfam" id="PF00512">
    <property type="entry name" value="HisKA"/>
    <property type="match status" value="1"/>
</dbReference>
<dbReference type="EC" id="2.7.13.3" evidence="2"/>
<feature type="domain" description="Histidine kinase" evidence="9">
    <location>
        <begin position="333"/>
        <end position="555"/>
    </location>
</feature>
<keyword evidence="8" id="KW-0902">Two-component regulatory system</keyword>
<dbReference type="PROSITE" id="PS50112">
    <property type="entry name" value="PAS"/>
    <property type="match status" value="1"/>
</dbReference>
<dbReference type="SUPFAM" id="SSF55785">
    <property type="entry name" value="PYP-like sensor domain (PAS domain)"/>
    <property type="match status" value="1"/>
</dbReference>
<dbReference type="InterPro" id="IPR003661">
    <property type="entry name" value="HisK_dim/P_dom"/>
</dbReference>
<dbReference type="SMART" id="SM00388">
    <property type="entry name" value="HisKA"/>
    <property type="match status" value="1"/>
</dbReference>
<dbReference type="SUPFAM" id="SSF55874">
    <property type="entry name" value="ATPase domain of HSP90 chaperone/DNA topoisomerase II/histidine kinase"/>
    <property type="match status" value="1"/>
</dbReference>
<feature type="domain" description="PAS" evidence="10">
    <location>
        <begin position="189"/>
        <end position="241"/>
    </location>
</feature>
<dbReference type="PRINTS" id="PR00344">
    <property type="entry name" value="BCTRLSENSOR"/>
</dbReference>
<dbReference type="Pfam" id="PF02518">
    <property type="entry name" value="HATPase_c"/>
    <property type="match status" value="1"/>
</dbReference>
<dbReference type="Proteomes" id="UP001597448">
    <property type="component" value="Unassembled WGS sequence"/>
</dbReference>
<dbReference type="InterPro" id="IPR000014">
    <property type="entry name" value="PAS"/>
</dbReference>